<comment type="caution">
    <text evidence="1">The sequence shown here is derived from an EMBL/GenBank/DDBJ whole genome shotgun (WGS) entry which is preliminary data.</text>
</comment>
<sequence>MTKVHYIRLCEPTSASFSLSLRALLPTLREAALLATPRVVLLLLSLHWHRVSSTAYSFSAPLSTRPPFHRHRCSPRPPSLPFSPVFHYHYYHHHLSLSLSFPESYHSPAHRPSPLRRPLKNTTTFFASKVPTGSLAKEAKKIFMPPS</sequence>
<dbReference type="Proteomes" id="UP000324222">
    <property type="component" value="Unassembled WGS sequence"/>
</dbReference>
<dbReference type="EMBL" id="VSRR010008364">
    <property type="protein sequence ID" value="MPC48592.1"/>
    <property type="molecule type" value="Genomic_DNA"/>
</dbReference>
<protein>
    <submittedName>
        <fullName evidence="1">Uncharacterized protein</fullName>
    </submittedName>
</protein>
<name>A0A5B7FQ18_PORTR</name>
<accession>A0A5B7FQ18</accession>
<evidence type="ECO:0000313" key="1">
    <source>
        <dbReference type="EMBL" id="MPC48592.1"/>
    </source>
</evidence>
<dbReference type="AlphaFoldDB" id="A0A5B7FQ18"/>
<keyword evidence="2" id="KW-1185">Reference proteome</keyword>
<organism evidence="1 2">
    <name type="scientific">Portunus trituberculatus</name>
    <name type="common">Swimming crab</name>
    <name type="synonym">Neptunus trituberculatus</name>
    <dbReference type="NCBI Taxonomy" id="210409"/>
    <lineage>
        <taxon>Eukaryota</taxon>
        <taxon>Metazoa</taxon>
        <taxon>Ecdysozoa</taxon>
        <taxon>Arthropoda</taxon>
        <taxon>Crustacea</taxon>
        <taxon>Multicrustacea</taxon>
        <taxon>Malacostraca</taxon>
        <taxon>Eumalacostraca</taxon>
        <taxon>Eucarida</taxon>
        <taxon>Decapoda</taxon>
        <taxon>Pleocyemata</taxon>
        <taxon>Brachyura</taxon>
        <taxon>Eubrachyura</taxon>
        <taxon>Portunoidea</taxon>
        <taxon>Portunidae</taxon>
        <taxon>Portuninae</taxon>
        <taxon>Portunus</taxon>
    </lineage>
</organism>
<gene>
    <name evidence="1" type="ORF">E2C01_042369</name>
</gene>
<proteinExistence type="predicted"/>
<reference evidence="1 2" key="1">
    <citation type="submission" date="2019-05" db="EMBL/GenBank/DDBJ databases">
        <title>Another draft genome of Portunus trituberculatus and its Hox gene families provides insights of decapod evolution.</title>
        <authorList>
            <person name="Jeong J.-H."/>
            <person name="Song I."/>
            <person name="Kim S."/>
            <person name="Choi T."/>
            <person name="Kim D."/>
            <person name="Ryu S."/>
            <person name="Kim W."/>
        </authorList>
    </citation>
    <scope>NUCLEOTIDE SEQUENCE [LARGE SCALE GENOMIC DNA]</scope>
    <source>
        <tissue evidence="1">Muscle</tissue>
    </source>
</reference>
<evidence type="ECO:0000313" key="2">
    <source>
        <dbReference type="Proteomes" id="UP000324222"/>
    </source>
</evidence>